<feature type="compositionally biased region" description="Acidic residues" evidence="2">
    <location>
        <begin position="258"/>
        <end position="271"/>
    </location>
</feature>
<feature type="compositionally biased region" description="Acidic residues" evidence="2">
    <location>
        <begin position="363"/>
        <end position="375"/>
    </location>
</feature>
<feature type="compositionally biased region" description="Low complexity" evidence="2">
    <location>
        <begin position="330"/>
        <end position="347"/>
    </location>
</feature>
<evidence type="ECO:0000256" key="2">
    <source>
        <dbReference type="SAM" id="MobiDB-lite"/>
    </source>
</evidence>
<feature type="region of interest" description="Disordered" evidence="2">
    <location>
        <begin position="254"/>
        <end position="382"/>
    </location>
</feature>
<keyword evidence="4" id="KW-1185">Reference proteome</keyword>
<proteinExistence type="predicted"/>
<dbReference type="STRING" id="930131.SAMN05216389_13613"/>
<organism evidence="3 4">
    <name type="scientific">Oceanobacillus limi</name>
    <dbReference type="NCBI Taxonomy" id="930131"/>
    <lineage>
        <taxon>Bacteria</taxon>
        <taxon>Bacillati</taxon>
        <taxon>Bacillota</taxon>
        <taxon>Bacilli</taxon>
        <taxon>Bacillales</taxon>
        <taxon>Bacillaceae</taxon>
        <taxon>Oceanobacillus</taxon>
    </lineage>
</organism>
<dbReference type="Proteomes" id="UP000198618">
    <property type="component" value="Unassembled WGS sequence"/>
</dbReference>
<dbReference type="AlphaFoldDB" id="A0A1I0HIY2"/>
<dbReference type="OrthoDB" id="2194564at2"/>
<evidence type="ECO:0000313" key="4">
    <source>
        <dbReference type="Proteomes" id="UP000198618"/>
    </source>
</evidence>
<accession>A0A1I0HIY2</accession>
<protein>
    <submittedName>
        <fullName evidence="3">Uncharacterized protein</fullName>
    </submittedName>
</protein>
<feature type="coiled-coil region" evidence="1">
    <location>
        <begin position="33"/>
        <end position="60"/>
    </location>
</feature>
<reference evidence="3 4" key="1">
    <citation type="submission" date="2016-10" db="EMBL/GenBank/DDBJ databases">
        <authorList>
            <person name="de Groot N.N."/>
        </authorList>
    </citation>
    <scope>NUCLEOTIDE SEQUENCE [LARGE SCALE GENOMIC DNA]</scope>
    <source>
        <strain evidence="3 4">IBRC-M 10780</strain>
    </source>
</reference>
<evidence type="ECO:0000256" key="1">
    <source>
        <dbReference type="SAM" id="Coils"/>
    </source>
</evidence>
<feature type="compositionally biased region" description="Basic and acidic residues" evidence="2">
    <location>
        <begin position="315"/>
        <end position="329"/>
    </location>
</feature>
<gene>
    <name evidence="3" type="ORF">SAMN05216389_13613</name>
</gene>
<name>A0A1I0HIY2_9BACI</name>
<keyword evidence="1" id="KW-0175">Coiled coil</keyword>
<dbReference type="RefSeq" id="WP_090873084.1">
    <property type="nucleotide sequence ID" value="NZ_FOHE01000036.1"/>
</dbReference>
<evidence type="ECO:0000313" key="3">
    <source>
        <dbReference type="EMBL" id="SET83789.1"/>
    </source>
</evidence>
<sequence>MFKKLKSTRLVIASLVVVIAILVGGVWVSLTYASSKSDKFDQLKSEIEQINTNLKAISTEVASLGGGNGYLVKDLSQATLDDLKNSINQVKDSSSEFDLQEDELKSEIEVIKTDKESVLELLGGIETRFQSQNELNELFVESAINGDEVSNQAVVKGLTDKQLEQFESKHLEGVDEDAWVQSVKDLVVDAKGQVKLIGEVTESVDKMFTDGEEVKDVEREVYEDVADKVQKVKNKEVRKDLETRLASVLEAIEKKEKEEEETKEDDIEDEVETTKSDKSSSSSKSNDSGSSKSSKSTKSDSSSKSSSSKTSSKSSDSKSSDSKSNDSKSNESTSESNDSGSSDGSGSCRPAPGAVWIPTGDVEVSEGDITYDDGSDSQRDYTEVEYTEGYWSEVVCD</sequence>
<dbReference type="EMBL" id="FOHE01000036">
    <property type="protein sequence ID" value="SET83789.1"/>
    <property type="molecule type" value="Genomic_DNA"/>
</dbReference>
<feature type="compositionally biased region" description="Low complexity" evidence="2">
    <location>
        <begin position="279"/>
        <end position="314"/>
    </location>
</feature>